<feature type="compositionally biased region" description="Low complexity" evidence="5">
    <location>
        <begin position="26"/>
        <end position="42"/>
    </location>
</feature>
<reference evidence="7" key="1">
    <citation type="journal article" date="2020" name="Stud. Mycol.">
        <title>101 Dothideomycetes genomes: a test case for predicting lifestyles and emergence of pathogens.</title>
        <authorList>
            <person name="Haridas S."/>
            <person name="Albert R."/>
            <person name="Binder M."/>
            <person name="Bloem J."/>
            <person name="Labutti K."/>
            <person name="Salamov A."/>
            <person name="Andreopoulos B."/>
            <person name="Baker S."/>
            <person name="Barry K."/>
            <person name="Bills G."/>
            <person name="Bluhm B."/>
            <person name="Cannon C."/>
            <person name="Castanera R."/>
            <person name="Culley D."/>
            <person name="Daum C."/>
            <person name="Ezra D."/>
            <person name="Gonzalez J."/>
            <person name="Henrissat B."/>
            <person name="Kuo A."/>
            <person name="Liang C."/>
            <person name="Lipzen A."/>
            <person name="Lutzoni F."/>
            <person name="Magnuson J."/>
            <person name="Mondo S."/>
            <person name="Nolan M."/>
            <person name="Ohm R."/>
            <person name="Pangilinan J."/>
            <person name="Park H.-J."/>
            <person name="Ramirez L."/>
            <person name="Alfaro M."/>
            <person name="Sun H."/>
            <person name="Tritt A."/>
            <person name="Yoshinaga Y."/>
            <person name="Zwiers L.-H."/>
            <person name="Turgeon B."/>
            <person name="Goodwin S."/>
            <person name="Spatafora J."/>
            <person name="Crous P."/>
            <person name="Grigoriev I."/>
        </authorList>
    </citation>
    <scope>NUCLEOTIDE SEQUENCE</scope>
    <source>
        <strain evidence="7">Tuck. ex Michener</strain>
    </source>
</reference>
<dbReference type="Gene3D" id="1.10.30.10">
    <property type="entry name" value="High mobility group box domain"/>
    <property type="match status" value="1"/>
</dbReference>
<dbReference type="GO" id="GO:0000978">
    <property type="term" value="F:RNA polymerase II cis-regulatory region sequence-specific DNA binding"/>
    <property type="evidence" value="ECO:0007669"/>
    <property type="project" value="TreeGrafter"/>
</dbReference>
<keyword evidence="8" id="KW-1185">Reference proteome</keyword>
<dbReference type="InterPro" id="IPR050140">
    <property type="entry name" value="SRY-related_HMG-box_TF-like"/>
</dbReference>
<dbReference type="GO" id="GO:0001228">
    <property type="term" value="F:DNA-binding transcription activator activity, RNA polymerase II-specific"/>
    <property type="evidence" value="ECO:0007669"/>
    <property type="project" value="TreeGrafter"/>
</dbReference>
<gene>
    <name evidence="7" type="ORF">EV356DRAFT_498121</name>
</gene>
<protein>
    <recommendedName>
        <fullName evidence="6">HMG box domain-containing protein</fullName>
    </recommendedName>
</protein>
<feature type="region of interest" description="Disordered" evidence="5">
    <location>
        <begin position="475"/>
        <end position="504"/>
    </location>
</feature>
<evidence type="ECO:0000259" key="6">
    <source>
        <dbReference type="PROSITE" id="PS50118"/>
    </source>
</evidence>
<keyword evidence="3" id="KW-0804">Transcription</keyword>
<evidence type="ECO:0000256" key="5">
    <source>
        <dbReference type="SAM" id="MobiDB-lite"/>
    </source>
</evidence>
<keyword evidence="4" id="KW-0539">Nucleus</keyword>
<feature type="domain" description="HMG box" evidence="6">
    <location>
        <begin position="97"/>
        <end position="165"/>
    </location>
</feature>
<evidence type="ECO:0000256" key="2">
    <source>
        <dbReference type="ARBA" id="ARBA00023125"/>
    </source>
</evidence>
<dbReference type="InterPro" id="IPR036910">
    <property type="entry name" value="HMG_box_dom_sf"/>
</dbReference>
<dbReference type="Pfam" id="PF00505">
    <property type="entry name" value="HMG_box"/>
    <property type="match status" value="1"/>
</dbReference>
<feature type="compositionally biased region" description="Polar residues" evidence="5">
    <location>
        <begin position="202"/>
        <end position="218"/>
    </location>
</feature>
<dbReference type="PANTHER" id="PTHR10270">
    <property type="entry name" value="SOX TRANSCRIPTION FACTOR"/>
    <property type="match status" value="1"/>
</dbReference>
<dbReference type="FunFam" id="1.10.30.10:FF:000041">
    <property type="entry name" value="HMG box family protein"/>
    <property type="match status" value="1"/>
</dbReference>
<sequence length="674" mass="74309">MSDNLNQEASQNYFSGSHLPRASSVILSSRSRASSSPGLISRATEGTPSPESSPPFQSTRKRTATTFDEDSRSSAHSRGSSGESGYHVCLCQPDPKIPRPRNAFILYRQHSQAKVIQQHPGLANPEISKIIGEQWRAQPEEVKDEWKRLAEEEKIRHQQQYPDYRYQPRRTGRTGSEISSPSTSPNKARCSKCGGRSIITPILQTPPTRRNTSPNSSHPVLPPPASGSALTPTTQFLPMLNNLSLQSPQGRRIHRPGPVPTAAIQAAALRERQQGTDIQMTSPDAKRRRYDQGAYNPMGRRPQPGTPYPFPMTSPNGSGSRRESLPRVDTLLRGSSPNGTMGPPPRPGHHPGSYPDLSLNLPPLQNTTSPRSAGSDKPQSLDSIVKGMNPLAKISLLGKIAPPLKSIASGITSGIKSGTTSDTTSETTTPRDRPKTRTRGAVVAIEGDTVEAVKSLAKWLFTDLSDSKDLHVKGIDGVEAPSKPPELEEGEVTPTNKPPRQPSLNDYLKIISDWHTTSQDMVKFVRGEWSRLSDGSVQLHDPDEPSSEDEEREEKQHVTPVVIIPSYQLFASDTYASRVPICDAYSPADHWQWMATLWRGTIGPDITVYVRDCGPEELARDKLFEVRDEIRCLIVRRDKNNEEGTIGQPALRRVSFEIAEWVRAINVGKGEEKF</sequence>
<feature type="compositionally biased region" description="Low complexity" evidence="5">
    <location>
        <begin position="419"/>
        <end position="428"/>
    </location>
</feature>
<evidence type="ECO:0000256" key="3">
    <source>
        <dbReference type="ARBA" id="ARBA00023163"/>
    </source>
</evidence>
<keyword evidence="2 4" id="KW-0238">DNA-binding</keyword>
<dbReference type="PANTHER" id="PTHR10270:SF320">
    <property type="entry name" value="BOX TRANSCRIPTIONAL REGULATOR, PUTATIVE (AFU_ORTHOLOGUE AFUA_4G10820)-RELATED"/>
    <property type="match status" value="1"/>
</dbReference>
<dbReference type="SMART" id="SM00398">
    <property type="entry name" value="HMG"/>
    <property type="match status" value="1"/>
</dbReference>
<evidence type="ECO:0000256" key="4">
    <source>
        <dbReference type="PROSITE-ProRule" id="PRU00267"/>
    </source>
</evidence>
<organism evidence="7 8">
    <name type="scientific">Viridothelium virens</name>
    <name type="common">Speckled blister lichen</name>
    <name type="synonym">Trypethelium virens</name>
    <dbReference type="NCBI Taxonomy" id="1048519"/>
    <lineage>
        <taxon>Eukaryota</taxon>
        <taxon>Fungi</taxon>
        <taxon>Dikarya</taxon>
        <taxon>Ascomycota</taxon>
        <taxon>Pezizomycotina</taxon>
        <taxon>Dothideomycetes</taxon>
        <taxon>Dothideomycetes incertae sedis</taxon>
        <taxon>Trypetheliales</taxon>
        <taxon>Trypetheliaceae</taxon>
        <taxon>Viridothelium</taxon>
    </lineage>
</organism>
<proteinExistence type="predicted"/>
<feature type="region of interest" description="Disordered" evidence="5">
    <location>
        <begin position="1"/>
        <end position="20"/>
    </location>
</feature>
<feature type="compositionally biased region" description="Low complexity" evidence="5">
    <location>
        <begin position="74"/>
        <end position="85"/>
    </location>
</feature>
<feature type="region of interest" description="Disordered" evidence="5">
    <location>
        <begin position="158"/>
        <end position="233"/>
    </location>
</feature>
<dbReference type="SUPFAM" id="SSF47095">
    <property type="entry name" value="HMG-box"/>
    <property type="match status" value="1"/>
</dbReference>
<feature type="region of interest" description="Disordered" evidence="5">
    <location>
        <begin position="269"/>
        <end position="383"/>
    </location>
</feature>
<dbReference type="Proteomes" id="UP000800092">
    <property type="component" value="Unassembled WGS sequence"/>
</dbReference>
<dbReference type="GO" id="GO:0030154">
    <property type="term" value="P:cell differentiation"/>
    <property type="evidence" value="ECO:0007669"/>
    <property type="project" value="TreeGrafter"/>
</dbReference>
<dbReference type="InterPro" id="IPR009071">
    <property type="entry name" value="HMG_box_dom"/>
</dbReference>
<feature type="compositionally biased region" description="Polar residues" evidence="5">
    <location>
        <begin position="173"/>
        <end position="186"/>
    </location>
</feature>
<dbReference type="AlphaFoldDB" id="A0A6A6HF80"/>
<feature type="region of interest" description="Disordered" evidence="5">
    <location>
        <begin position="534"/>
        <end position="557"/>
    </location>
</feature>
<dbReference type="OrthoDB" id="6247875at2759"/>
<feature type="compositionally biased region" description="Polar residues" evidence="5">
    <location>
        <begin position="363"/>
        <end position="382"/>
    </location>
</feature>
<feature type="region of interest" description="Disordered" evidence="5">
    <location>
        <begin position="26"/>
        <end position="87"/>
    </location>
</feature>
<feature type="compositionally biased region" description="Polar residues" evidence="5">
    <location>
        <begin position="1"/>
        <end position="15"/>
    </location>
</feature>
<keyword evidence="1" id="KW-0805">Transcription regulation</keyword>
<evidence type="ECO:0000256" key="1">
    <source>
        <dbReference type="ARBA" id="ARBA00023015"/>
    </source>
</evidence>
<evidence type="ECO:0000313" key="7">
    <source>
        <dbReference type="EMBL" id="KAF2236592.1"/>
    </source>
</evidence>
<feature type="region of interest" description="Disordered" evidence="5">
    <location>
        <begin position="410"/>
        <end position="438"/>
    </location>
</feature>
<dbReference type="PROSITE" id="PS50118">
    <property type="entry name" value="HMG_BOX_2"/>
    <property type="match status" value="1"/>
</dbReference>
<name>A0A6A6HF80_VIRVR</name>
<dbReference type="CDD" id="cd01389">
    <property type="entry name" value="HMG-box_ROX1-like"/>
    <property type="match status" value="1"/>
</dbReference>
<dbReference type="EMBL" id="ML991784">
    <property type="protein sequence ID" value="KAF2236592.1"/>
    <property type="molecule type" value="Genomic_DNA"/>
</dbReference>
<evidence type="ECO:0000313" key="8">
    <source>
        <dbReference type="Proteomes" id="UP000800092"/>
    </source>
</evidence>
<feature type="DNA-binding region" description="HMG box" evidence="4">
    <location>
        <begin position="97"/>
        <end position="165"/>
    </location>
</feature>
<dbReference type="GO" id="GO:0005634">
    <property type="term" value="C:nucleus"/>
    <property type="evidence" value="ECO:0007669"/>
    <property type="project" value="UniProtKB-UniRule"/>
</dbReference>
<dbReference type="GO" id="GO:0000122">
    <property type="term" value="P:negative regulation of transcription by RNA polymerase II"/>
    <property type="evidence" value="ECO:0007669"/>
    <property type="project" value="TreeGrafter"/>
</dbReference>
<accession>A0A6A6HF80</accession>